<gene>
    <name evidence="1" type="ORF">OKW52_09675</name>
</gene>
<dbReference type="Gene3D" id="3.30.420.310">
    <property type="entry name" value="2-keto-3-deoxy-galactonokinase, C-terminal domain"/>
    <property type="match status" value="1"/>
</dbReference>
<organism evidence="1 2">
    <name type="scientific">Pararhodobacter zhoushanensis</name>
    <dbReference type="NCBI Taxonomy" id="2479545"/>
    <lineage>
        <taxon>Bacteria</taxon>
        <taxon>Pseudomonadati</taxon>
        <taxon>Pseudomonadota</taxon>
        <taxon>Alphaproteobacteria</taxon>
        <taxon>Rhodobacterales</taxon>
        <taxon>Paracoccaceae</taxon>
        <taxon>Pararhodobacter</taxon>
    </lineage>
</organism>
<accession>A0ABT3GYF1</accession>
<comment type="caution">
    <text evidence="1">The sequence shown here is derived from an EMBL/GenBank/DDBJ whole genome shotgun (WGS) entry which is preliminary data.</text>
</comment>
<keyword evidence="2" id="KW-1185">Reference proteome</keyword>
<proteinExistence type="predicted"/>
<dbReference type="Pfam" id="PF05035">
    <property type="entry name" value="DGOK"/>
    <property type="match status" value="1"/>
</dbReference>
<reference evidence="1 2" key="1">
    <citation type="submission" date="2022-10" db="EMBL/GenBank/DDBJ databases">
        <title>Pararhodobacter sp. nov., isolated from marine algae.</title>
        <authorList>
            <person name="Choi B.J."/>
            <person name="Kim J.M."/>
            <person name="Lee J.K."/>
            <person name="Choi D.G."/>
            <person name="Jeon C.O."/>
        </authorList>
    </citation>
    <scope>NUCLEOTIDE SEQUENCE [LARGE SCALE GENOMIC DNA]</scope>
    <source>
        <strain evidence="1 2">ZQ420</strain>
    </source>
</reference>
<protein>
    <submittedName>
        <fullName evidence="1">2-dehydro-3-deoxygalactonokinase</fullName>
    </submittedName>
</protein>
<evidence type="ECO:0000313" key="2">
    <source>
        <dbReference type="Proteomes" id="UP001208938"/>
    </source>
</evidence>
<dbReference type="InterPro" id="IPR042258">
    <property type="entry name" value="DGOK_N"/>
</dbReference>
<evidence type="ECO:0000313" key="1">
    <source>
        <dbReference type="EMBL" id="MCW1932518.1"/>
    </source>
</evidence>
<dbReference type="Gene3D" id="3.30.420.300">
    <property type="entry name" value="2-keto-3-deoxy-galactonokinase, substrate binding domain"/>
    <property type="match status" value="1"/>
</dbReference>
<dbReference type="InterPro" id="IPR007729">
    <property type="entry name" value="DGOK"/>
</dbReference>
<dbReference type="InterPro" id="IPR042257">
    <property type="entry name" value="DGOK_C"/>
</dbReference>
<sequence length="300" mass="30942">MVSADWIAADWGTSRLRVWAMDAQDRVIASAASDQGMGGLTGEGFEPVLAALIAPWRRAGQRLEVLICGMAGARQGWVEAPYAAVPCAPAGSGAVTAPTRDPLLSVRILPGLCQRDPAEVMRGEETQIAGFIASDPGYDGTLCLPGTHAKWVRVAGGMVQEFSTAMTGEIFALLSQQSVLRHSLDRAWDADAFAAAAADTLAEPQGLSGALFGIRAASLLHPVGAGAARARLSGLLIGAELAAMRRFWQGVPVTVIGDAALATAYARALADAGCAVRQQDGAALALGGLIAAHRFGGDKT</sequence>
<dbReference type="RefSeq" id="WP_264505511.1">
    <property type="nucleotide sequence ID" value="NZ_JAPDFL010000001.1"/>
</dbReference>
<dbReference type="Proteomes" id="UP001208938">
    <property type="component" value="Unassembled WGS sequence"/>
</dbReference>
<name>A0ABT3GYF1_9RHOB</name>
<dbReference type="EMBL" id="JAPDFL010000001">
    <property type="protein sequence ID" value="MCW1932518.1"/>
    <property type="molecule type" value="Genomic_DNA"/>
</dbReference>